<dbReference type="InterPro" id="IPR001810">
    <property type="entry name" value="F-box_dom"/>
</dbReference>
<name>A0AAD1Y1T5_EUPCR</name>
<comment type="caution">
    <text evidence="2">The sequence shown here is derived from an EMBL/GenBank/DDBJ whole genome shotgun (WGS) entry which is preliminary data.</text>
</comment>
<evidence type="ECO:0000313" key="3">
    <source>
        <dbReference type="Proteomes" id="UP001295684"/>
    </source>
</evidence>
<feature type="domain" description="F-box" evidence="1">
    <location>
        <begin position="1"/>
        <end position="45"/>
    </location>
</feature>
<dbReference type="Proteomes" id="UP001295684">
    <property type="component" value="Unassembled WGS sequence"/>
</dbReference>
<evidence type="ECO:0000259" key="1">
    <source>
        <dbReference type="PROSITE" id="PS50181"/>
    </source>
</evidence>
<evidence type="ECO:0000313" key="2">
    <source>
        <dbReference type="EMBL" id="CAI2383039.1"/>
    </source>
</evidence>
<proteinExistence type="predicted"/>
<accession>A0AAD1Y1T5</accession>
<organism evidence="2 3">
    <name type="scientific">Euplotes crassus</name>
    <dbReference type="NCBI Taxonomy" id="5936"/>
    <lineage>
        <taxon>Eukaryota</taxon>
        <taxon>Sar</taxon>
        <taxon>Alveolata</taxon>
        <taxon>Ciliophora</taxon>
        <taxon>Intramacronucleata</taxon>
        <taxon>Spirotrichea</taxon>
        <taxon>Hypotrichia</taxon>
        <taxon>Euplotida</taxon>
        <taxon>Euplotidae</taxon>
        <taxon>Moneuplotes</taxon>
    </lineage>
</organism>
<dbReference type="InterPro" id="IPR016159">
    <property type="entry name" value="Cullin_repeat-like_dom_sf"/>
</dbReference>
<protein>
    <recommendedName>
        <fullName evidence="1">F-box domain-containing protein</fullName>
    </recommendedName>
</protein>
<dbReference type="PROSITE" id="PS50181">
    <property type="entry name" value="FBOX"/>
    <property type="match status" value="1"/>
</dbReference>
<dbReference type="EMBL" id="CAMPGE010025260">
    <property type="protein sequence ID" value="CAI2383039.1"/>
    <property type="molecule type" value="Genomic_DNA"/>
</dbReference>
<gene>
    <name evidence="2" type="ORF">ECRASSUSDP1_LOCUS24530</name>
</gene>
<dbReference type="SUPFAM" id="SSF74788">
    <property type="entry name" value="Cullin repeat-like"/>
    <property type="match status" value="1"/>
</dbReference>
<reference evidence="2" key="1">
    <citation type="submission" date="2023-07" db="EMBL/GenBank/DDBJ databases">
        <authorList>
            <consortium name="AG Swart"/>
            <person name="Singh M."/>
            <person name="Singh A."/>
            <person name="Seah K."/>
            <person name="Emmerich C."/>
        </authorList>
    </citation>
    <scope>NUCLEOTIDE SEQUENCE</scope>
    <source>
        <strain evidence="2">DP1</strain>
    </source>
</reference>
<keyword evidence="3" id="KW-1185">Reference proteome</keyword>
<sequence>MKNINEYLLMIIGNFLEIRDILRLSATCKKNNNVFKDYYELYKRECKRLYTNRCNCFKNQLMSNKLSSTNVNKANDPGFLCKDKATKIWKDLTLEGLTLEYSWNKGNYLCTHFDTEVIKYLGDALIGILRTPDLTVPALIKHDANVDLHSVYSQYLYEYLFRMNDVYGGKKPAATFTFLSEREDFIQKSLLNLGGLSKRDYYDSLAYEIQAQEEGQIFFNLRWYCSSPKFSAYSDNSSYASTQFTTQLSEVQGVKEVKSELVSLLLQIHDTISFHCKLTYEVIADIEDEFRFLQEYNKRWNAFVASMIKMDEILIPLNITISMVYKKVFPDFSFYPQFSFLRFFLSIWRREVYNMLKDSIEDYIVGIFRKFHKNCLVYSQEEKTIRKEKLNRTSLSDYFKKSQKNSDCEEGFKSMITPMLSEINVKVDDLQNSFRDAEMSDQEDEMNYILDIEMMYGKEYDSNIPSIGRQEKECIKQIIIDVMDISMNEFSMHYILHSDNDYMVPFRDLKKRIERELFKFYKTSCENVPFKLWSEIIEEHSIILSEILPVSILKELNKHKFSFVQKYIKNRIKVQLEKYSKISKKQKVEVEEEEKSKVIVMNAHSQTHQGRVVNREAYLESTVSSFLNTPFHEFLVSRLKSKSSKITILSILAHIKEHEVEIMNVYNESFRVNAKFEATTKSKNNRILRYKEPRGFPLSLPTSESALYTMDHDITLHLLEKFRTDKEHELKKKQVEKEEEHHDFDNSFDPDSCDEEVQFDFGSSLPRYSNTEKRTSKFDPLSSLKLLKSNKGADIDMDMEETNSDTKTEAKNVVEESKNNFGNICSLFKPNNKNKESQHMGPFDNCESEGLRLQRTSNISCNAALPDNQMLRFSDLENMDDDFDMDEIPENLSFKRC</sequence>
<dbReference type="AlphaFoldDB" id="A0AAD1Y1T5"/>